<evidence type="ECO:0000313" key="3">
    <source>
        <dbReference type="EMBL" id="RWR22608.1"/>
    </source>
</evidence>
<evidence type="ECO:0000313" key="6">
    <source>
        <dbReference type="Proteomes" id="UP000284451"/>
    </source>
</evidence>
<accession>A0A451GC67</accession>
<dbReference type="PROSITE" id="PS51257">
    <property type="entry name" value="PROKAR_LIPOPROTEIN"/>
    <property type="match status" value="1"/>
</dbReference>
<feature type="signal peptide" evidence="1">
    <location>
        <begin position="1"/>
        <end position="17"/>
    </location>
</feature>
<evidence type="ECO:0000313" key="9">
    <source>
        <dbReference type="Proteomes" id="UP000285710"/>
    </source>
</evidence>
<evidence type="ECO:0000313" key="5">
    <source>
        <dbReference type="EMBL" id="RWR31708.1"/>
    </source>
</evidence>
<reference evidence="6 7" key="1">
    <citation type="submission" date="2019-01" db="EMBL/GenBank/DDBJ databases">
        <title>Sinorhodobacter populi sp. nov. isolated from the symptomatic bark tissue of Populus euramericana canker.</title>
        <authorList>
            <person name="Xu G."/>
        </authorList>
    </citation>
    <scope>NUCLEOTIDE SEQUENCE [LARGE SCALE GENOMIC DNA]</scope>
    <source>
        <strain evidence="5 6">07D10-4-3</strain>
        <strain evidence="2 9">2D-5</strain>
        <strain evidence="4 8">D19-10-3-21</strain>
        <strain evidence="3 7">SK2B-1</strain>
    </source>
</reference>
<evidence type="ECO:0000256" key="1">
    <source>
        <dbReference type="SAM" id="SignalP"/>
    </source>
</evidence>
<dbReference type="EMBL" id="SAUX01000009">
    <property type="protein sequence ID" value="RWR29938.1"/>
    <property type="molecule type" value="Genomic_DNA"/>
</dbReference>
<dbReference type="Proteomes" id="UP000284451">
    <property type="component" value="Unassembled WGS sequence"/>
</dbReference>
<sequence length="68" mass="6284">MRSIHLILALAAATAVAGCESQGGRALTGAGAGAIIADATDQNIVAGAALGALAGGASCNAGIGGYCR</sequence>
<reference evidence="6 7" key="2">
    <citation type="submission" date="2019-01" db="EMBL/GenBank/DDBJ databases">
        <authorList>
            <person name="Li Y."/>
        </authorList>
    </citation>
    <scope>NUCLEOTIDE SEQUENCE [LARGE SCALE GENOMIC DNA]</scope>
    <source>
        <strain evidence="5 6">07D10-4-3</strain>
        <strain evidence="2 9">2D-5</strain>
        <strain evidence="4 8">D19-10-3-21</strain>
        <strain evidence="3 7">SK2B-1</strain>
    </source>
</reference>
<feature type="chain" id="PRO_5036112676" description="17 kDa surface antigen" evidence="1">
    <location>
        <begin position="18"/>
        <end position="68"/>
    </location>
</feature>
<dbReference type="AlphaFoldDB" id="A0A443KB01"/>
<accession>A0A443KB01</accession>
<dbReference type="RefSeq" id="WP_128183031.1">
    <property type="nucleotide sequence ID" value="NZ_JBHRSO010000039.1"/>
</dbReference>
<dbReference type="Proteomes" id="UP000285710">
    <property type="component" value="Unassembled WGS sequence"/>
</dbReference>
<proteinExistence type="predicted"/>
<accession>A0A443JQ17</accession>
<dbReference type="Proteomes" id="UP000284476">
    <property type="component" value="Unassembled WGS sequence"/>
</dbReference>
<accession>A0A443KG47</accession>
<evidence type="ECO:0000313" key="7">
    <source>
        <dbReference type="Proteomes" id="UP000284476"/>
    </source>
</evidence>
<dbReference type="Proteomes" id="UP000285295">
    <property type="component" value="Unassembled WGS sequence"/>
</dbReference>
<gene>
    <name evidence="5" type="ORF">D2T29_09340</name>
    <name evidence="3" type="ORF">D2T30_06610</name>
    <name evidence="4" type="ORF">D2T31_08535</name>
    <name evidence="2" type="ORF">D2T33_08800</name>
</gene>
<organism evidence="4 8">
    <name type="scientific">Paenirhodobacter populi</name>
    <dbReference type="NCBI Taxonomy" id="2306993"/>
    <lineage>
        <taxon>Bacteria</taxon>
        <taxon>Pseudomonadati</taxon>
        <taxon>Pseudomonadota</taxon>
        <taxon>Alphaproteobacteria</taxon>
        <taxon>Rhodobacterales</taxon>
        <taxon>Rhodobacter group</taxon>
        <taxon>Paenirhodobacter</taxon>
    </lineage>
</organism>
<keyword evidence="9" id="KW-1185">Reference proteome</keyword>
<protein>
    <recommendedName>
        <fullName evidence="10">17 kDa surface antigen</fullName>
    </recommendedName>
</protein>
<dbReference type="EMBL" id="SAUY01000010">
    <property type="protein sequence ID" value="RWR31708.1"/>
    <property type="molecule type" value="Genomic_DNA"/>
</dbReference>
<evidence type="ECO:0000313" key="2">
    <source>
        <dbReference type="EMBL" id="RWR12794.1"/>
    </source>
</evidence>
<dbReference type="EMBL" id="SAUW01000007">
    <property type="protein sequence ID" value="RWR12794.1"/>
    <property type="molecule type" value="Genomic_DNA"/>
</dbReference>
<evidence type="ECO:0000313" key="8">
    <source>
        <dbReference type="Proteomes" id="UP000285295"/>
    </source>
</evidence>
<dbReference type="EMBL" id="SAUZ01000005">
    <property type="protein sequence ID" value="RWR22608.1"/>
    <property type="molecule type" value="Genomic_DNA"/>
</dbReference>
<evidence type="ECO:0008006" key="10">
    <source>
        <dbReference type="Google" id="ProtNLM"/>
    </source>
</evidence>
<name>A0A443KB01_9RHOB</name>
<keyword evidence="1" id="KW-0732">Signal</keyword>
<comment type="caution">
    <text evidence="4">The sequence shown here is derived from an EMBL/GenBank/DDBJ whole genome shotgun (WGS) entry which is preliminary data.</text>
</comment>
<evidence type="ECO:0000313" key="4">
    <source>
        <dbReference type="EMBL" id="RWR29938.1"/>
    </source>
</evidence>